<dbReference type="EMBL" id="CAWUOM010000028">
    <property type="protein sequence ID" value="CAK7266740.1"/>
    <property type="molecule type" value="Genomic_DNA"/>
</dbReference>
<feature type="region of interest" description="Disordered" evidence="2">
    <location>
        <begin position="1"/>
        <end position="31"/>
    </location>
</feature>
<reference evidence="3 4" key="1">
    <citation type="submission" date="2024-01" db="EMBL/GenBank/DDBJ databases">
        <authorList>
            <person name="Allen C."/>
            <person name="Tagirdzhanova G."/>
        </authorList>
    </citation>
    <scope>NUCLEOTIDE SEQUENCE [LARGE SCALE GENOMIC DNA]</scope>
    <source>
        <strain evidence="3 4">CBS 573.63</strain>
    </source>
</reference>
<evidence type="ECO:0000256" key="1">
    <source>
        <dbReference type="ARBA" id="ARBA00034127"/>
    </source>
</evidence>
<dbReference type="PANTHER" id="PTHR13349:SF2">
    <property type="entry name" value="TRANSLATION MACHINERY-ASSOCIATED PROTEIN 16"/>
    <property type="match status" value="1"/>
</dbReference>
<dbReference type="Gene3D" id="1.20.1440.170">
    <property type="entry name" value="Translation machinery-associated protein 16-like"/>
    <property type="match status" value="1"/>
</dbReference>
<organism evidence="3 4">
    <name type="scientific">Sporothrix epigloea</name>
    <dbReference type="NCBI Taxonomy" id="1892477"/>
    <lineage>
        <taxon>Eukaryota</taxon>
        <taxon>Fungi</taxon>
        <taxon>Dikarya</taxon>
        <taxon>Ascomycota</taxon>
        <taxon>Pezizomycotina</taxon>
        <taxon>Sordariomycetes</taxon>
        <taxon>Sordariomycetidae</taxon>
        <taxon>Ophiostomatales</taxon>
        <taxon>Ophiostomataceae</taxon>
        <taxon>Sporothrix</taxon>
    </lineage>
</organism>
<comment type="similarity">
    <text evidence="1">Belongs to the TMA16 family.</text>
</comment>
<dbReference type="InterPro" id="IPR021346">
    <property type="entry name" value="Tma16"/>
</dbReference>
<evidence type="ECO:0000313" key="3">
    <source>
        <dbReference type="EMBL" id="CAK7266740.1"/>
    </source>
</evidence>
<dbReference type="Pfam" id="PF11176">
    <property type="entry name" value="Tma16"/>
    <property type="match status" value="1"/>
</dbReference>
<feature type="compositionally biased region" description="Basic and acidic residues" evidence="2">
    <location>
        <begin position="1"/>
        <end position="10"/>
    </location>
</feature>
<comment type="caution">
    <text evidence="3">The sequence shown here is derived from an EMBL/GenBank/DDBJ whole genome shotgun (WGS) entry which is preliminary data.</text>
</comment>
<protein>
    <submittedName>
        <fullName evidence="3">Translation machinery-associated protein 16</fullName>
    </submittedName>
</protein>
<dbReference type="Proteomes" id="UP001642501">
    <property type="component" value="Unassembled WGS sequence"/>
</dbReference>
<evidence type="ECO:0000313" key="4">
    <source>
        <dbReference type="Proteomes" id="UP001642501"/>
    </source>
</evidence>
<dbReference type="PANTHER" id="PTHR13349">
    <property type="entry name" value="TRANSLATION MACHINERY-ASSOCIATED PROTEIN 16"/>
    <property type="match status" value="1"/>
</dbReference>
<keyword evidence="4" id="KW-1185">Reference proteome</keyword>
<proteinExistence type="inferred from homology"/>
<gene>
    <name evidence="3" type="primary">TMA16</name>
    <name evidence="3" type="ORF">SEPCBS57363_002243</name>
</gene>
<evidence type="ECO:0000256" key="2">
    <source>
        <dbReference type="SAM" id="MobiDB-lite"/>
    </source>
</evidence>
<dbReference type="InterPro" id="IPR038356">
    <property type="entry name" value="Tma16_sf"/>
</dbReference>
<name>A0ABP0DHY4_9PEZI</name>
<sequence>MMQRTLDKTRKQIVKKKGPMGTVHEGSRDSRRLRKALARDGRLGKLATSRKKQEQPLVDRAGFFQESIRETGIEVFDADQILAAVKSFVHQHDEEMGELKQTRRPGRPASMREDTLRAKIATLEKEFQNGFLVPDLTSKENVSALELWDGTWLHLNSLHWVRVTDAGALRTATFPPNKD</sequence>
<accession>A0ABP0DHY4</accession>